<dbReference type="PANTHER" id="PTHR22797:SF36">
    <property type="entry name" value="CASPASE RECRUITMENT DOMAIN-CONTAINING PROTEIN 6"/>
    <property type="match status" value="1"/>
</dbReference>
<keyword evidence="5" id="KW-1185">Reference proteome</keyword>
<dbReference type="InterPro" id="IPR057365">
    <property type="entry name" value="URGCP"/>
</dbReference>
<feature type="region of interest" description="Disordered" evidence="2">
    <location>
        <begin position="208"/>
        <end position="236"/>
    </location>
</feature>
<evidence type="ECO:0000256" key="1">
    <source>
        <dbReference type="SAM" id="Coils"/>
    </source>
</evidence>
<dbReference type="SUPFAM" id="SSF47986">
    <property type="entry name" value="DEATH domain"/>
    <property type="match status" value="1"/>
</dbReference>
<dbReference type="InterPro" id="IPR011029">
    <property type="entry name" value="DEATH-like_dom_sf"/>
</dbReference>
<dbReference type="PROSITE" id="PS50209">
    <property type="entry name" value="CARD"/>
    <property type="match status" value="1"/>
</dbReference>
<feature type="compositionally biased region" description="Low complexity" evidence="2">
    <location>
        <begin position="773"/>
        <end position="787"/>
    </location>
</feature>
<dbReference type="STRING" id="30611.ENSOGAP00000018597"/>
<dbReference type="OMA" id="SLKAPWV"/>
<feature type="region of interest" description="Disordered" evidence="2">
    <location>
        <begin position="600"/>
        <end position="634"/>
    </location>
</feature>
<reference evidence="4" key="2">
    <citation type="submission" date="2025-08" db="UniProtKB">
        <authorList>
            <consortium name="Ensembl"/>
        </authorList>
    </citation>
    <scope>IDENTIFICATION</scope>
</reference>
<dbReference type="EMBL" id="AAQR03097001">
    <property type="status" value="NOT_ANNOTATED_CDS"/>
    <property type="molecule type" value="Genomic_DNA"/>
</dbReference>
<evidence type="ECO:0000313" key="5">
    <source>
        <dbReference type="Proteomes" id="UP000005225"/>
    </source>
</evidence>
<dbReference type="eggNOG" id="ENOG502SDCX">
    <property type="taxonomic scope" value="Eukaryota"/>
</dbReference>
<dbReference type="EMBL" id="AAQR03097002">
    <property type="status" value="NOT_ANNOTATED_CDS"/>
    <property type="molecule type" value="Genomic_DNA"/>
</dbReference>
<reference evidence="5" key="1">
    <citation type="submission" date="2011-03" db="EMBL/GenBank/DDBJ databases">
        <title>Version 3 of the genome sequence of Otolemur garnettii (Bushbaby).</title>
        <authorList>
            <consortium name="The Broad Institute Genome Sequencing Platform"/>
            <person name="Di Palma F."/>
            <person name="Johnson J."/>
            <person name="Lander E.S."/>
            <person name="Lindblad-Toh K."/>
            <person name="Jaffe D.B."/>
            <person name="Gnerre S."/>
            <person name="MacCallum I."/>
            <person name="Przybylski D."/>
            <person name="Ribeiro F.J."/>
            <person name="Burton J.N."/>
            <person name="Walker B.J."/>
            <person name="Sharpe T."/>
            <person name="Hall G."/>
        </authorList>
    </citation>
    <scope>NUCLEOTIDE SEQUENCE [LARGE SCALE GENOMIC DNA]</scope>
</reference>
<dbReference type="EMBL" id="AAQR03097005">
    <property type="status" value="NOT_ANNOTATED_CDS"/>
    <property type="molecule type" value="Genomic_DNA"/>
</dbReference>
<dbReference type="InterPro" id="IPR052685">
    <property type="entry name" value="Apoptosis_Repressor_CARD"/>
</dbReference>
<feature type="compositionally biased region" description="Polar residues" evidence="2">
    <location>
        <begin position="618"/>
        <end position="630"/>
    </location>
</feature>
<dbReference type="AlphaFoldDB" id="H0XR55"/>
<dbReference type="InParanoid" id="H0XR55"/>
<evidence type="ECO:0000256" key="2">
    <source>
        <dbReference type="SAM" id="MobiDB-lite"/>
    </source>
</evidence>
<dbReference type="InterPro" id="IPR001315">
    <property type="entry name" value="CARD"/>
</dbReference>
<proteinExistence type="predicted"/>
<dbReference type="GeneTree" id="ENSGT00940000162106"/>
<feature type="compositionally biased region" description="Acidic residues" evidence="2">
    <location>
        <begin position="210"/>
        <end position="234"/>
    </location>
</feature>
<dbReference type="Gene3D" id="1.10.533.10">
    <property type="entry name" value="Death Domain, Fas"/>
    <property type="match status" value="1"/>
</dbReference>
<organism evidence="4 5">
    <name type="scientific">Otolemur garnettii</name>
    <name type="common">Small-eared galago</name>
    <name type="synonym">Garnett's greater bushbaby</name>
    <dbReference type="NCBI Taxonomy" id="30611"/>
    <lineage>
        <taxon>Eukaryota</taxon>
        <taxon>Metazoa</taxon>
        <taxon>Chordata</taxon>
        <taxon>Craniata</taxon>
        <taxon>Vertebrata</taxon>
        <taxon>Euteleostomi</taxon>
        <taxon>Mammalia</taxon>
        <taxon>Eutheria</taxon>
        <taxon>Euarchontoglires</taxon>
        <taxon>Primates</taxon>
        <taxon>Strepsirrhini</taxon>
        <taxon>Lorisiformes</taxon>
        <taxon>Galagidae</taxon>
        <taxon>Otolemur</taxon>
    </lineage>
</organism>
<dbReference type="Proteomes" id="UP000005225">
    <property type="component" value="Unassembled WGS sequence"/>
</dbReference>
<feature type="region of interest" description="Disordered" evidence="2">
    <location>
        <begin position="767"/>
        <end position="838"/>
    </location>
</feature>
<sequence length="838" mass="95281">RLISEEEFETVEQVTDPLKKSQKLLSLIQRKGEATCQHFFKCLFSTFPESTSIWGLRHEILKHENVLPPQSIGMNKNSEDAFSSQKKQPEKPEITVSFKEKELLALENFRETSLSSLENEEGCDIPTDSLPYSFENEVEYEVPATITYLRDGLRYEEPDDSLYLGDDYLESVTYSEDAGTAMEEEDYDVPEHIVYEGEGDFAYSETTGFSDEEQNYEDSEPGISLEEEEEEEKSMEERRKVFKDVLSCLNMDRSRKLLPDCVKKFSLEKGCEWTPETPGDLAWNFLMKVQALDVTARDPILRHKVLDEDNKGGLLTGLENLEIQDTQYINPLDVLCAAMLCSDSSLQQEIMSNMYQCQFALPLLLPDAENNKSILMLGAMKDVKKPSTRSSGEPIEDTEKFLTCMKVPVISFVRLGHCSFSKSRILNRLFNPAQQKSHRIFLHQDSPALVLPRQISDGLVEITWCFPDSDDLWTQFGFLMEVSSAVIFFTSCLGEKEWDLLMFLGEAAIARCYFILSSQARESEEAQIFQRILKLKPSQLLTWEREEAEDARKNMEGLRAALREVMSSSSLRYVSVEDMASLARELGIQVDQDFENTQGVHIFPDDNMAGTADGEGQQRYSQPGSSSRSHAQMPIREPGASCEVGWNHQNFHHTPVFRPHLESSWPLPARTGGNFNRFPFKAPRFMGFGSQQRVRWFCPLPFQNARPQSRGRSFGIQSFQPQRFYSGARFMKFIRPAWGHPLNRMFGRPPRPIFQHAHACPKRPQAMGTFKRSGVSQGGHSHSLGSQPTGVVGRPQPRQTCIQEAQFPKTPGKVMKATSHIEDPHPKKLVGPASQQEV</sequence>
<protein>
    <submittedName>
        <fullName evidence="4">Caspase recruitment domain family member 6</fullName>
    </submittedName>
</protein>
<evidence type="ECO:0000259" key="3">
    <source>
        <dbReference type="PROSITE" id="PS50209"/>
    </source>
</evidence>
<feature type="coiled-coil region" evidence="1">
    <location>
        <begin position="541"/>
        <end position="568"/>
    </location>
</feature>
<reference evidence="4" key="3">
    <citation type="submission" date="2025-09" db="UniProtKB">
        <authorList>
            <consortium name="Ensembl"/>
        </authorList>
    </citation>
    <scope>IDENTIFICATION</scope>
</reference>
<name>H0XR55_OTOGA</name>
<dbReference type="HOGENOM" id="CLU_008197_0_0_1"/>
<dbReference type="CDD" id="cd01671">
    <property type="entry name" value="CARD"/>
    <property type="match status" value="1"/>
</dbReference>
<dbReference type="GO" id="GO:0042981">
    <property type="term" value="P:regulation of apoptotic process"/>
    <property type="evidence" value="ECO:0007669"/>
    <property type="project" value="InterPro"/>
</dbReference>
<feature type="domain" description="CARD" evidence="3">
    <location>
        <begin position="1"/>
        <end position="43"/>
    </location>
</feature>
<evidence type="ECO:0000313" key="4">
    <source>
        <dbReference type="Ensembl" id="ENSOGAP00000018597.1"/>
    </source>
</evidence>
<dbReference type="EMBL" id="AAQR03097003">
    <property type="status" value="NOT_ANNOTATED_CDS"/>
    <property type="molecule type" value="Genomic_DNA"/>
</dbReference>
<dbReference type="FunCoup" id="H0XR55">
    <property type="interactions" value="170"/>
</dbReference>
<keyword evidence="1" id="KW-0175">Coiled coil</keyword>
<dbReference type="PANTHER" id="PTHR22797">
    <property type="entry name" value="CARD6/NUCLEOLAR PROTEIN 3"/>
    <property type="match status" value="1"/>
</dbReference>
<dbReference type="Ensembl" id="ENSOGAT00000032013.1">
    <property type="protein sequence ID" value="ENSOGAP00000018597.1"/>
    <property type="gene ID" value="ENSOGAG00000027415.1"/>
</dbReference>
<dbReference type="Pfam" id="PF25496">
    <property type="entry name" value="URGCP"/>
    <property type="match status" value="1"/>
</dbReference>
<dbReference type="EMBL" id="AAQR03097000">
    <property type="status" value="NOT_ANNOTATED_CDS"/>
    <property type="molecule type" value="Genomic_DNA"/>
</dbReference>
<accession>H0XR55</accession>
<dbReference type="EMBL" id="AAQR03097004">
    <property type="status" value="NOT_ANNOTATED_CDS"/>
    <property type="molecule type" value="Genomic_DNA"/>
</dbReference>